<protein>
    <submittedName>
        <fullName evidence="2">Sugar phosphate isomerase/epimerase</fullName>
    </submittedName>
</protein>
<dbReference type="PANTHER" id="PTHR12110:SF41">
    <property type="entry name" value="INOSOSE DEHYDRATASE"/>
    <property type="match status" value="1"/>
</dbReference>
<dbReference type="Proteomes" id="UP000295030">
    <property type="component" value="Unassembled WGS sequence"/>
</dbReference>
<feature type="domain" description="Xylose isomerase-like TIM barrel" evidence="1">
    <location>
        <begin position="33"/>
        <end position="300"/>
    </location>
</feature>
<keyword evidence="3" id="KW-1185">Reference proteome</keyword>
<dbReference type="PANTHER" id="PTHR12110">
    <property type="entry name" value="HYDROXYPYRUVATE ISOMERASE"/>
    <property type="match status" value="1"/>
</dbReference>
<comment type="caution">
    <text evidence="2">The sequence shown here is derived from an EMBL/GenBank/DDBJ whole genome shotgun (WGS) entry which is preliminary data.</text>
</comment>
<accession>A0A4R1HQM4</accession>
<dbReference type="OrthoDB" id="6629724at2"/>
<keyword evidence="2" id="KW-0413">Isomerase</keyword>
<organism evidence="2 3">
    <name type="scientific">Ancylobacter aquaticus</name>
    <dbReference type="NCBI Taxonomy" id="100"/>
    <lineage>
        <taxon>Bacteria</taxon>
        <taxon>Pseudomonadati</taxon>
        <taxon>Pseudomonadota</taxon>
        <taxon>Alphaproteobacteria</taxon>
        <taxon>Hyphomicrobiales</taxon>
        <taxon>Xanthobacteraceae</taxon>
        <taxon>Ancylobacter</taxon>
    </lineage>
</organism>
<name>A0A4R1HQM4_ANCAQ</name>
<dbReference type="AlphaFoldDB" id="A0A4R1HQM4"/>
<reference evidence="2 3" key="1">
    <citation type="submission" date="2019-03" db="EMBL/GenBank/DDBJ databases">
        <title>Genomic Encyclopedia of Type Strains, Phase IV (KMG-IV): sequencing the most valuable type-strain genomes for metagenomic binning, comparative biology and taxonomic classification.</title>
        <authorList>
            <person name="Goeker M."/>
        </authorList>
    </citation>
    <scope>NUCLEOTIDE SEQUENCE [LARGE SCALE GENOMIC DNA]</scope>
    <source>
        <strain evidence="2 3">DSM 101</strain>
    </source>
</reference>
<dbReference type="EMBL" id="SMFY01000003">
    <property type="protein sequence ID" value="TCK23473.1"/>
    <property type="molecule type" value="Genomic_DNA"/>
</dbReference>
<dbReference type="GO" id="GO:0016853">
    <property type="term" value="F:isomerase activity"/>
    <property type="evidence" value="ECO:0007669"/>
    <property type="project" value="UniProtKB-KW"/>
</dbReference>
<dbReference type="InterPro" id="IPR050312">
    <property type="entry name" value="IolE/XylAMocC-like"/>
</dbReference>
<evidence type="ECO:0000259" key="1">
    <source>
        <dbReference type="Pfam" id="PF01261"/>
    </source>
</evidence>
<dbReference type="InterPro" id="IPR036237">
    <property type="entry name" value="Xyl_isomerase-like_sf"/>
</dbReference>
<sequence length="318" mass="33831">MLRIGEQIYGAGVVHVAAYSTTPNDPLETTERLLRDSGLQAVEGAWALDADGMAALRDGFAWSGTDAVFVVGGIMRRKGIDPSAADLEARAEAMAELKKLIETAAGLGCRMILLCSGPDTVPEQRVAAIDRLAVVLEELCAHAKAVRPHDPLWLTLEHFDRELDQKRLLGPTVEAAALIERVRRTHSNIGLTLDLSHIVQLGEDIAGAVAAAREVTIHAHIANCGLDRAALATFGDSHCRFGAQGGAVGVDDAVTFLDALVRNGYGTRPLPTRVPLISVEMKTPEGETPELAIAGGLRMLHRAAAIADAALRRPRTGE</sequence>
<dbReference type="Gene3D" id="3.20.20.150">
    <property type="entry name" value="Divalent-metal-dependent TIM barrel enzymes"/>
    <property type="match status" value="1"/>
</dbReference>
<evidence type="ECO:0000313" key="3">
    <source>
        <dbReference type="Proteomes" id="UP000295030"/>
    </source>
</evidence>
<evidence type="ECO:0000313" key="2">
    <source>
        <dbReference type="EMBL" id="TCK23473.1"/>
    </source>
</evidence>
<dbReference type="InterPro" id="IPR013022">
    <property type="entry name" value="Xyl_isomerase-like_TIM-brl"/>
</dbReference>
<proteinExistence type="predicted"/>
<gene>
    <name evidence="2" type="ORF">EV667_3300</name>
</gene>
<dbReference type="Pfam" id="PF01261">
    <property type="entry name" value="AP_endonuc_2"/>
    <property type="match status" value="1"/>
</dbReference>
<dbReference type="RefSeq" id="WP_131836432.1">
    <property type="nucleotide sequence ID" value="NZ_SMFY01000003.1"/>
</dbReference>
<dbReference type="SUPFAM" id="SSF51658">
    <property type="entry name" value="Xylose isomerase-like"/>
    <property type="match status" value="1"/>
</dbReference>